<dbReference type="PATRIC" id="fig|1392998.3.peg.2658"/>
<dbReference type="GO" id="GO:0090614">
    <property type="term" value="F:5'-methylthioadenosine deaminase activity"/>
    <property type="evidence" value="ECO:0007669"/>
    <property type="project" value="UniProtKB-EC"/>
</dbReference>
<dbReference type="AlphaFoldDB" id="A0A062V5J9"/>
<comment type="function">
    <text evidence="4">Catalyzes the deamination of three SAM-derived enzymatic products, namely 5'-deoxyadenosine, S-adenosyl-L-homocysteine, and 5'-methylthioadenosine, to produce the inosine analogs. Can also deaminate adenosine. The preferred substrate for this enzyme is 5'-deoxyadenosine, but all these substrates are efficiently deaminated. Likely functions in a S-adenosyl-L-methionine (SAM) recycling pathway from S-adenosyl-L-homocysteine (SAH) produced from SAM-dependent methylation reactions. May also be involved in the recycling of 5'-deoxyadenosine, whereupon the 5'-deoxyribose moiety of 5'-deoxyinosine is further metabolized to deoxyhexoses used for the biosynthesis of aromatic amino acids in methanogens.</text>
</comment>
<keyword evidence="2 4" id="KW-0378">Hydrolase</keyword>
<feature type="binding site" evidence="4">
    <location>
        <position position="61"/>
    </location>
    <ligand>
        <name>Zn(2+)</name>
        <dbReference type="ChEBI" id="CHEBI:29105"/>
    </ligand>
</feature>
<dbReference type="GO" id="GO:0090613">
    <property type="term" value="F:5'-deoxyadenosine deaminase activity"/>
    <property type="evidence" value="ECO:0007669"/>
    <property type="project" value="UniProtKB-UniRule"/>
</dbReference>
<dbReference type="InterPro" id="IPR032466">
    <property type="entry name" value="Metal_Hydrolase"/>
</dbReference>
<dbReference type="EC" id="3.5.4.4" evidence="4"/>
<dbReference type="RefSeq" id="WP_048093210.1">
    <property type="nucleotide sequence ID" value="NZ_JMIY01000007.1"/>
</dbReference>
<feature type="binding site" evidence="4">
    <location>
        <position position="210"/>
    </location>
    <ligand>
        <name>substrate</name>
    </ligand>
</feature>
<dbReference type="InterPro" id="IPR023512">
    <property type="entry name" value="Deaminase_MtaD/DadD"/>
</dbReference>
<dbReference type="InterPro" id="IPR006680">
    <property type="entry name" value="Amidohydro-rel"/>
</dbReference>
<feature type="domain" description="Amidohydrolase-related" evidence="5">
    <location>
        <begin position="53"/>
        <end position="392"/>
    </location>
</feature>
<dbReference type="Proteomes" id="UP000027153">
    <property type="component" value="Unassembled WGS sequence"/>
</dbReference>
<dbReference type="GO" id="GO:0050270">
    <property type="term" value="F:S-adenosylhomocysteine deaminase activity"/>
    <property type="evidence" value="ECO:0007669"/>
    <property type="project" value="UniProtKB-EC"/>
</dbReference>
<feature type="binding site" evidence="4">
    <location>
        <position position="63"/>
    </location>
    <ligand>
        <name>Zn(2+)</name>
        <dbReference type="ChEBI" id="CHEBI:29105"/>
    </ligand>
</feature>
<feature type="binding site" evidence="4">
    <location>
        <position position="295"/>
    </location>
    <ligand>
        <name>substrate</name>
    </ligand>
</feature>
<dbReference type="PANTHER" id="PTHR43794:SF11">
    <property type="entry name" value="AMIDOHYDROLASE-RELATED DOMAIN-CONTAINING PROTEIN"/>
    <property type="match status" value="1"/>
</dbReference>
<dbReference type="Pfam" id="PF01979">
    <property type="entry name" value="Amidohydro_1"/>
    <property type="match status" value="1"/>
</dbReference>
<comment type="catalytic activity">
    <reaction evidence="4">
        <text>5'-deoxyadenosine + H2O + H(+) = 5'-deoxyinosine + NH4(+)</text>
        <dbReference type="Rhea" id="RHEA:42892"/>
        <dbReference type="ChEBI" id="CHEBI:15377"/>
        <dbReference type="ChEBI" id="CHEBI:15378"/>
        <dbReference type="ChEBI" id="CHEBI:17319"/>
        <dbReference type="ChEBI" id="CHEBI:28938"/>
        <dbReference type="ChEBI" id="CHEBI:82775"/>
        <dbReference type="EC" id="3.5.4.41"/>
    </reaction>
</comment>
<dbReference type="InterPro" id="IPR011059">
    <property type="entry name" value="Metal-dep_hydrolase_composite"/>
</dbReference>
<comment type="caution">
    <text evidence="4">Lacks conserved residue(s) required for the propagation of feature annotation.</text>
</comment>
<feature type="binding site" evidence="4">
    <location>
        <position position="207"/>
    </location>
    <ligand>
        <name>Zn(2+)</name>
        <dbReference type="ChEBI" id="CHEBI:29105"/>
    </ligand>
</feature>
<keyword evidence="1 4" id="KW-0479">Metal-binding</keyword>
<dbReference type="GO" id="GO:0046872">
    <property type="term" value="F:metal ion binding"/>
    <property type="evidence" value="ECO:0007669"/>
    <property type="project" value="UniProtKB-KW"/>
</dbReference>
<dbReference type="SUPFAM" id="SSF51556">
    <property type="entry name" value="Metallo-dependent hydrolases"/>
    <property type="match status" value="1"/>
</dbReference>
<comment type="similarity">
    <text evidence="4">Belongs to the metallo-dependent hydrolases superfamily. MTA/SAH deaminase family.</text>
</comment>
<dbReference type="Gene3D" id="3.20.20.140">
    <property type="entry name" value="Metal-dependent hydrolases"/>
    <property type="match status" value="1"/>
</dbReference>
<accession>A0A062V5J9</accession>
<comment type="caution">
    <text evidence="6">The sequence shown here is derived from an EMBL/GenBank/DDBJ whole genome shotgun (WGS) entry which is preliminary data.</text>
</comment>
<dbReference type="EC" id="3.5.4.31" evidence="4"/>
<dbReference type="PANTHER" id="PTHR43794">
    <property type="entry name" value="AMINOHYDROLASE SSNA-RELATED"/>
    <property type="match status" value="1"/>
</dbReference>
<sequence>MADLIIRGGRILTMNGTGIDEGVIVVDSGLITFIGKNTDERADKVIDAKGCAVMPGLINAHTHLPMTLFRGFADDLSYGDWIKKIQAAEIKLTPADVRSGAYLGILEMIRSGTTAFADMYVHMDEVASVVKETGMRAALGYGMIEGINEDSDSKLKSRVDFARKWSGAEDGRITTMYAPHSAASCSKEFLVKVRELAAGNNSRIHIHVLETEDELHLMKKRYGMCYVNFLNSIDLLGPDILAAHCIWLSDDDIDILSTKKVNVVHCPTSNMALGVGISPVPRMLEKGINVALGTDGAASSGSLDMWNEMRMALYLHKLKDPRSMTASTVLGMATVSGARALNINAGVLKPGCFADIILVELKKPQFTSPNIIPALIRGCGCGVKTTIVNGKVLMEDYRVEVLDEDKVIEDTRHQTL</sequence>
<dbReference type="SUPFAM" id="SSF51338">
    <property type="entry name" value="Composite domain of metallo-dependent hydrolases"/>
    <property type="match status" value="1"/>
</dbReference>
<comment type="catalytic activity">
    <reaction evidence="4">
        <text>S-methyl-5'-thioadenosine + H2O + H(+) = S-methyl-5'-thioinosine + NH4(+)</text>
        <dbReference type="Rhea" id="RHEA:25025"/>
        <dbReference type="ChEBI" id="CHEBI:15377"/>
        <dbReference type="ChEBI" id="CHEBI:15378"/>
        <dbReference type="ChEBI" id="CHEBI:17509"/>
        <dbReference type="ChEBI" id="CHEBI:28938"/>
        <dbReference type="ChEBI" id="CHEBI:48595"/>
        <dbReference type="EC" id="3.5.4.31"/>
    </reaction>
</comment>
<feature type="binding site" evidence="4">
    <location>
        <position position="295"/>
    </location>
    <ligand>
        <name>Zn(2+)</name>
        <dbReference type="ChEBI" id="CHEBI:29105"/>
    </ligand>
</feature>
<dbReference type="GO" id="GO:0004000">
    <property type="term" value="F:adenosine deaminase activity"/>
    <property type="evidence" value="ECO:0007669"/>
    <property type="project" value="UniProtKB-UniRule"/>
</dbReference>
<evidence type="ECO:0000313" key="7">
    <source>
        <dbReference type="Proteomes" id="UP000027153"/>
    </source>
</evidence>
<comment type="pathway">
    <text evidence="4">Amino-acid biosynthesis; S-adenosyl-L-methionine biosynthesis.</text>
</comment>
<dbReference type="InterPro" id="IPR050287">
    <property type="entry name" value="MTA/SAH_deaminase"/>
</dbReference>
<feature type="binding site" evidence="4">
    <location>
        <position position="89"/>
    </location>
    <ligand>
        <name>substrate</name>
    </ligand>
</feature>
<organism evidence="6 7">
    <name type="scientific">Candidatus Methanoperedens nitratireducens</name>
    <dbReference type="NCBI Taxonomy" id="1392998"/>
    <lineage>
        <taxon>Archaea</taxon>
        <taxon>Methanobacteriati</taxon>
        <taxon>Methanobacteriota</taxon>
        <taxon>Stenosarchaea group</taxon>
        <taxon>Methanomicrobia</taxon>
        <taxon>Methanosarcinales</taxon>
        <taxon>ANME-2 cluster</taxon>
        <taxon>Candidatus Methanoperedentaceae</taxon>
        <taxon>Candidatus Methanoperedens</taxon>
    </lineage>
</organism>
<evidence type="ECO:0000256" key="3">
    <source>
        <dbReference type="ARBA" id="ARBA00022833"/>
    </source>
</evidence>
<gene>
    <name evidence="4" type="primary">dadD</name>
    <name evidence="6" type="ORF">ANME2D_03099</name>
</gene>
<dbReference type="OrthoDB" id="372084at2157"/>
<dbReference type="CDD" id="cd01298">
    <property type="entry name" value="ATZ_TRZ_like"/>
    <property type="match status" value="1"/>
</dbReference>
<comment type="cofactor">
    <cofactor evidence="4">
        <name>Zn(2+)</name>
        <dbReference type="ChEBI" id="CHEBI:29105"/>
    </cofactor>
    <text evidence="4">Binds 1 zinc ion per subunit.</text>
</comment>
<dbReference type="GO" id="GO:0006556">
    <property type="term" value="P:S-adenosylmethionine biosynthetic process"/>
    <property type="evidence" value="ECO:0007669"/>
    <property type="project" value="UniProtKB-UniRule"/>
</dbReference>
<proteinExistence type="inferred from homology"/>
<dbReference type="EC" id="3.5.4.28" evidence="4"/>
<evidence type="ECO:0000256" key="4">
    <source>
        <dbReference type="HAMAP-Rule" id="MF_01281"/>
    </source>
</evidence>
<name>A0A062V5J9_9EURY</name>
<comment type="subunit">
    <text evidence="4">Homotetramer.</text>
</comment>
<dbReference type="EMBL" id="JMIY01000007">
    <property type="protein sequence ID" value="KCZ71069.1"/>
    <property type="molecule type" value="Genomic_DNA"/>
</dbReference>
<dbReference type="UniPathway" id="UPA00315"/>
<feature type="binding site" evidence="4">
    <location>
        <position position="180"/>
    </location>
    <ligand>
        <name>substrate</name>
    </ligand>
</feature>
<keyword evidence="7" id="KW-1185">Reference proteome</keyword>
<reference evidence="6 7" key="1">
    <citation type="journal article" date="2013" name="Nature">
        <title>Anaerobic oxidation of methane coupled to nitrate reduction in a novel archaeal lineage.</title>
        <authorList>
            <person name="Haroon M.F."/>
            <person name="Hu S."/>
            <person name="Shi Y."/>
            <person name="Imelfort M."/>
            <person name="Keller J."/>
            <person name="Hugenholtz P."/>
            <person name="Yuan Z."/>
            <person name="Tyson G.W."/>
        </authorList>
    </citation>
    <scope>NUCLEOTIDE SEQUENCE [LARGE SCALE GENOMIC DNA]</scope>
    <source>
        <strain evidence="6 7">ANME-2d</strain>
    </source>
</reference>
<evidence type="ECO:0000256" key="2">
    <source>
        <dbReference type="ARBA" id="ARBA00022801"/>
    </source>
</evidence>
<evidence type="ECO:0000313" key="6">
    <source>
        <dbReference type="EMBL" id="KCZ71069.1"/>
    </source>
</evidence>
<evidence type="ECO:0000256" key="1">
    <source>
        <dbReference type="ARBA" id="ARBA00022723"/>
    </source>
</evidence>
<protein>
    <recommendedName>
        <fullName evidence="4">5'-deoxyadenosine deaminase</fullName>
        <shortName evidence="4">5'-dA deaminase</shortName>
        <ecNumber evidence="4">3.5.4.41</ecNumber>
    </recommendedName>
    <alternativeName>
        <fullName evidence="4">5'-methylthioadenosine deaminase</fullName>
        <shortName evidence="4">MTA deaminase</shortName>
        <ecNumber evidence="4">3.5.4.31</ecNumber>
    </alternativeName>
    <alternativeName>
        <fullName evidence="4">Adenosine deaminase</fullName>
        <ecNumber evidence="4">3.5.4.4</ecNumber>
    </alternativeName>
    <alternativeName>
        <fullName evidence="4">S-adenosylhomocysteine deaminase</fullName>
        <shortName evidence="4">SAH deaminase</shortName>
        <ecNumber evidence="4">3.5.4.28</ecNumber>
    </alternativeName>
</protein>
<dbReference type="HAMAP" id="MF_01281">
    <property type="entry name" value="MTA_SAH_deamin"/>
    <property type="match status" value="1"/>
</dbReference>
<comment type="catalytic activity">
    <reaction evidence="4">
        <text>S-adenosyl-L-homocysteine + H2O + H(+) = S-inosyl-L-homocysteine + NH4(+)</text>
        <dbReference type="Rhea" id="RHEA:20716"/>
        <dbReference type="ChEBI" id="CHEBI:15377"/>
        <dbReference type="ChEBI" id="CHEBI:15378"/>
        <dbReference type="ChEBI" id="CHEBI:28938"/>
        <dbReference type="ChEBI" id="CHEBI:57856"/>
        <dbReference type="ChEBI" id="CHEBI:57985"/>
        <dbReference type="EC" id="3.5.4.28"/>
    </reaction>
</comment>
<evidence type="ECO:0000259" key="5">
    <source>
        <dbReference type="Pfam" id="PF01979"/>
    </source>
</evidence>
<comment type="miscellaneous">
    <text evidence="4">SAH is a product of SAM methyltransferases and is known to be a feedback inhibitor of these enzymes. As a result of this inhibition, organisms have evolved efficient enzymes to metabolize SAH via different pathways. The pathway found in methanogens differs from the canonical pathway, it uses the deamination of S-adenosyl-L-homocysteine to form S-inosyl-L-homocysteine for the regeneration of SAM from S-adenosyl-L-homocysteine. 5'-deoxyadenosine is a radical SAM enzyme reaction product which strongly inhibits radical SAM enzymes. A pathway for removing this product must be present in methanogens where the MTA/SAH nucleosidase which normally metabolizes this compound is absent.</text>
</comment>
<dbReference type="EC" id="3.5.4.41" evidence="4"/>
<dbReference type="FunFam" id="3.20.20.140:FF:000014">
    <property type="entry name" value="5-methylthioadenosine/S-adenosylhomocysteine deaminase"/>
    <property type="match status" value="1"/>
</dbReference>
<keyword evidence="3 4" id="KW-0862">Zinc</keyword>
<dbReference type="Gene3D" id="2.30.40.10">
    <property type="entry name" value="Urease, subunit C, domain 1"/>
    <property type="match status" value="1"/>
</dbReference>
<comment type="catalytic activity">
    <reaction evidence="4">
        <text>adenosine + H2O + H(+) = inosine + NH4(+)</text>
        <dbReference type="Rhea" id="RHEA:24408"/>
        <dbReference type="ChEBI" id="CHEBI:15377"/>
        <dbReference type="ChEBI" id="CHEBI:15378"/>
        <dbReference type="ChEBI" id="CHEBI:16335"/>
        <dbReference type="ChEBI" id="CHEBI:17596"/>
        <dbReference type="ChEBI" id="CHEBI:28938"/>
        <dbReference type="EC" id="3.5.4.4"/>
    </reaction>
</comment>